<keyword evidence="2 6" id="KW-0813">Transport</keyword>
<dbReference type="CDD" id="cd06261">
    <property type="entry name" value="TM_PBP2"/>
    <property type="match status" value="1"/>
</dbReference>
<dbReference type="PANTHER" id="PTHR30177:SF33">
    <property type="entry name" value="POSSIBLE OSMOPROTECTANT (GLYCINE BETAINE_CARNITINE_CHOLINE_L-PROLINE) TRANSPORT INTEGRAL MEMBRANE PROTEIN ABC TRANSPORTER PROZ"/>
    <property type="match status" value="1"/>
</dbReference>
<accession>A0A7W9GRS1</accession>
<keyword evidence="3 6" id="KW-0812">Transmembrane</keyword>
<keyword evidence="9" id="KW-1185">Reference proteome</keyword>
<dbReference type="InterPro" id="IPR000515">
    <property type="entry name" value="MetI-like"/>
</dbReference>
<comment type="subcellular location">
    <subcellularLocation>
        <location evidence="6">Cell membrane</location>
        <topology evidence="6">Multi-pass membrane protein</topology>
    </subcellularLocation>
    <subcellularLocation>
        <location evidence="1">Membrane</location>
        <topology evidence="1">Multi-pass membrane protein</topology>
    </subcellularLocation>
</comment>
<feature type="transmembrane region" description="Helical" evidence="6">
    <location>
        <begin position="31"/>
        <end position="53"/>
    </location>
</feature>
<proteinExistence type="inferred from homology"/>
<dbReference type="GO" id="GO:0005886">
    <property type="term" value="C:plasma membrane"/>
    <property type="evidence" value="ECO:0007669"/>
    <property type="project" value="UniProtKB-SubCell"/>
</dbReference>
<comment type="caution">
    <text evidence="8">The sequence shown here is derived from an EMBL/GenBank/DDBJ whole genome shotgun (WGS) entry which is preliminary data.</text>
</comment>
<dbReference type="PANTHER" id="PTHR30177">
    <property type="entry name" value="GLYCINE BETAINE/L-PROLINE TRANSPORT SYSTEM PERMEASE PROTEIN PROW"/>
    <property type="match status" value="1"/>
</dbReference>
<dbReference type="GO" id="GO:0055085">
    <property type="term" value="P:transmembrane transport"/>
    <property type="evidence" value="ECO:0007669"/>
    <property type="project" value="InterPro"/>
</dbReference>
<evidence type="ECO:0000256" key="6">
    <source>
        <dbReference type="RuleBase" id="RU363032"/>
    </source>
</evidence>
<evidence type="ECO:0000313" key="9">
    <source>
        <dbReference type="Proteomes" id="UP000542813"/>
    </source>
</evidence>
<dbReference type="RefSeq" id="WP_184823268.1">
    <property type="nucleotide sequence ID" value="NZ_JACHMM010000001.1"/>
</dbReference>
<dbReference type="PROSITE" id="PS50928">
    <property type="entry name" value="ABC_TM1"/>
    <property type="match status" value="1"/>
</dbReference>
<evidence type="ECO:0000313" key="8">
    <source>
        <dbReference type="EMBL" id="MBB5788536.1"/>
    </source>
</evidence>
<gene>
    <name evidence="8" type="ORF">HD601_003111</name>
</gene>
<feature type="domain" description="ABC transmembrane type-1" evidence="7">
    <location>
        <begin position="27"/>
        <end position="206"/>
    </location>
</feature>
<feature type="transmembrane region" description="Helical" evidence="6">
    <location>
        <begin position="60"/>
        <end position="83"/>
    </location>
</feature>
<dbReference type="InterPro" id="IPR051204">
    <property type="entry name" value="ABC_transp_perm/SBD"/>
</dbReference>
<sequence>MTYVLDAVRYIVEPQNWAGPDGIGLRLAQHALYVAISVAVAAVVAVPLGVLIGHTGRGRTLVVAVTGAARALPTFGLLLFVVLLSGLHLAPVIAVLVILAVPPILAATYAGVGAVDHAAVDGARATGFSEWQIARQVEIPLALPLIVGGVRSATLQTIATATIAGYVAQGALGRYLIEGLARHEYATAVVGALLVGGLALVADAGLAVVQAVAAPSGGRLAPGTPLPEGT</sequence>
<keyword evidence="4 6" id="KW-1133">Transmembrane helix</keyword>
<dbReference type="EMBL" id="JACHMM010000001">
    <property type="protein sequence ID" value="MBB5788536.1"/>
    <property type="molecule type" value="Genomic_DNA"/>
</dbReference>
<comment type="similarity">
    <text evidence="6">Belongs to the binding-protein-dependent transport system permease family.</text>
</comment>
<protein>
    <submittedName>
        <fullName evidence="8">Osmoprotectant transport system permease protein</fullName>
    </submittedName>
</protein>
<evidence type="ECO:0000256" key="2">
    <source>
        <dbReference type="ARBA" id="ARBA00022448"/>
    </source>
</evidence>
<evidence type="ECO:0000256" key="5">
    <source>
        <dbReference type="ARBA" id="ARBA00023136"/>
    </source>
</evidence>
<evidence type="ECO:0000256" key="4">
    <source>
        <dbReference type="ARBA" id="ARBA00022989"/>
    </source>
</evidence>
<feature type="transmembrane region" description="Helical" evidence="6">
    <location>
        <begin position="89"/>
        <end position="112"/>
    </location>
</feature>
<evidence type="ECO:0000256" key="1">
    <source>
        <dbReference type="ARBA" id="ARBA00004141"/>
    </source>
</evidence>
<evidence type="ECO:0000259" key="7">
    <source>
        <dbReference type="PROSITE" id="PS50928"/>
    </source>
</evidence>
<dbReference type="InterPro" id="IPR035906">
    <property type="entry name" value="MetI-like_sf"/>
</dbReference>
<dbReference type="SUPFAM" id="SSF161098">
    <property type="entry name" value="MetI-like"/>
    <property type="match status" value="1"/>
</dbReference>
<organism evidence="8 9">
    <name type="scientific">Jiangella mangrovi</name>
    <dbReference type="NCBI Taxonomy" id="1524084"/>
    <lineage>
        <taxon>Bacteria</taxon>
        <taxon>Bacillati</taxon>
        <taxon>Actinomycetota</taxon>
        <taxon>Actinomycetes</taxon>
        <taxon>Jiangellales</taxon>
        <taxon>Jiangellaceae</taxon>
        <taxon>Jiangella</taxon>
    </lineage>
</organism>
<dbReference type="Gene3D" id="1.10.3720.10">
    <property type="entry name" value="MetI-like"/>
    <property type="match status" value="1"/>
</dbReference>
<dbReference type="GO" id="GO:0031460">
    <property type="term" value="P:glycine betaine transport"/>
    <property type="evidence" value="ECO:0007669"/>
    <property type="project" value="TreeGrafter"/>
</dbReference>
<dbReference type="Pfam" id="PF00528">
    <property type="entry name" value="BPD_transp_1"/>
    <property type="match status" value="1"/>
</dbReference>
<evidence type="ECO:0000256" key="3">
    <source>
        <dbReference type="ARBA" id="ARBA00022692"/>
    </source>
</evidence>
<name>A0A7W9GRS1_9ACTN</name>
<keyword evidence="5 6" id="KW-0472">Membrane</keyword>
<reference evidence="8 9" key="1">
    <citation type="submission" date="2020-08" db="EMBL/GenBank/DDBJ databases">
        <title>Sequencing the genomes of 1000 actinobacteria strains.</title>
        <authorList>
            <person name="Klenk H.-P."/>
        </authorList>
    </citation>
    <scope>NUCLEOTIDE SEQUENCE [LARGE SCALE GENOMIC DNA]</scope>
    <source>
        <strain evidence="8 9">DSM 102122</strain>
    </source>
</reference>
<dbReference type="AlphaFoldDB" id="A0A7W9GRS1"/>
<dbReference type="Proteomes" id="UP000542813">
    <property type="component" value="Unassembled WGS sequence"/>
</dbReference>